<evidence type="ECO:0000259" key="5">
    <source>
        <dbReference type="Pfam" id="PF00551"/>
    </source>
</evidence>
<accession>A0ABW3CZB5</accession>
<feature type="domain" description="Formyl transferase N-terminal" evidence="5">
    <location>
        <begin position="111"/>
        <end position="224"/>
    </location>
</feature>
<protein>
    <recommendedName>
        <fullName evidence="2">phosphoribosylglycinamide formyltransferase 1</fullName>
        <ecNumber evidence="2">2.1.2.2</ecNumber>
    </recommendedName>
</protein>
<comment type="pathway">
    <text evidence="1">Purine metabolism; IMP biosynthesis via de novo pathway; N(2)-formyl-N(1)-(5-phospho-D-ribosyl)glycinamide from N(1)-(5-phospho-D-ribosyl)glycinamide (10-formyl THF route): step 1/1.</text>
</comment>
<dbReference type="InterPro" id="IPR036477">
    <property type="entry name" value="Formyl_transf_N_sf"/>
</dbReference>
<keyword evidence="3" id="KW-0808">Transferase</keyword>
<dbReference type="PANTHER" id="PTHR43369">
    <property type="entry name" value="PHOSPHORIBOSYLGLYCINAMIDE FORMYLTRANSFERASE"/>
    <property type="match status" value="1"/>
</dbReference>
<evidence type="ECO:0000256" key="1">
    <source>
        <dbReference type="ARBA" id="ARBA00005054"/>
    </source>
</evidence>
<dbReference type="EC" id="2.1.2.2" evidence="2"/>
<evidence type="ECO:0000256" key="4">
    <source>
        <dbReference type="ARBA" id="ARBA00022755"/>
    </source>
</evidence>
<evidence type="ECO:0000256" key="3">
    <source>
        <dbReference type="ARBA" id="ARBA00022679"/>
    </source>
</evidence>
<dbReference type="PANTHER" id="PTHR43369:SF2">
    <property type="entry name" value="PHOSPHORIBOSYLGLYCINAMIDE FORMYLTRANSFERASE"/>
    <property type="match status" value="1"/>
</dbReference>
<dbReference type="Gene3D" id="3.40.50.12230">
    <property type="match status" value="1"/>
</dbReference>
<gene>
    <name evidence="6" type="ORF">ACFQ1M_12975</name>
</gene>
<keyword evidence="4" id="KW-0658">Purine biosynthesis</keyword>
<dbReference type="EMBL" id="JBHTJH010000017">
    <property type="protein sequence ID" value="MFD0863121.1"/>
    <property type="molecule type" value="Genomic_DNA"/>
</dbReference>
<evidence type="ECO:0000313" key="6">
    <source>
        <dbReference type="EMBL" id="MFD0863121.1"/>
    </source>
</evidence>
<dbReference type="Pfam" id="PF00551">
    <property type="entry name" value="Formyl_trans_N"/>
    <property type="match status" value="1"/>
</dbReference>
<dbReference type="RefSeq" id="WP_386408871.1">
    <property type="nucleotide sequence ID" value="NZ_JBHTJH010000017.1"/>
</dbReference>
<evidence type="ECO:0000313" key="7">
    <source>
        <dbReference type="Proteomes" id="UP001596978"/>
    </source>
</evidence>
<evidence type="ECO:0000256" key="2">
    <source>
        <dbReference type="ARBA" id="ARBA00012254"/>
    </source>
</evidence>
<dbReference type="InterPro" id="IPR002376">
    <property type="entry name" value="Formyl_transf_N"/>
</dbReference>
<proteinExistence type="predicted"/>
<dbReference type="Proteomes" id="UP001596978">
    <property type="component" value="Unassembled WGS sequence"/>
</dbReference>
<keyword evidence="7" id="KW-1185">Reference proteome</keyword>
<comment type="caution">
    <text evidence="6">The sequence shown here is derived from an EMBL/GenBank/DDBJ whole genome shotgun (WGS) entry which is preliminary data.</text>
</comment>
<dbReference type="SUPFAM" id="SSF53328">
    <property type="entry name" value="Formyltransferase"/>
    <property type="match status" value="1"/>
</dbReference>
<organism evidence="6 7">
    <name type="scientific">Sungkyunkwania multivorans</name>
    <dbReference type="NCBI Taxonomy" id="1173618"/>
    <lineage>
        <taxon>Bacteria</taxon>
        <taxon>Pseudomonadati</taxon>
        <taxon>Bacteroidota</taxon>
        <taxon>Flavobacteriia</taxon>
        <taxon>Flavobacteriales</taxon>
        <taxon>Flavobacteriaceae</taxon>
        <taxon>Sungkyunkwania</taxon>
    </lineage>
</organism>
<name>A0ABW3CZB5_9FLAO</name>
<sequence>MTKKGRVALFSPNPGSLYSTSVCELLIREGIVIEDVFVKKFTIARFKDEFSRDGARLLKKIWNKLVLRDKAYSSLKEIDNIISFRERNKIQLKNLKELSEKGIKVHFVNDLNDALVEKTLKAKKVDAVVFTGGGLIRKNILDASGAGVLNCHMGKLPEYRGMDVVEWPLLLRDFNNLGFTVHFMDRGVDTGDILKVFDVKLIKNETIRSLRARFEPIMTKAFAETIVAYLNGEITRSSQRIEDGKQYYIIDKHLHQVAESNLITFTSN</sequence>
<reference evidence="7" key="1">
    <citation type="journal article" date="2019" name="Int. J. Syst. Evol. Microbiol.">
        <title>The Global Catalogue of Microorganisms (GCM) 10K type strain sequencing project: providing services to taxonomists for standard genome sequencing and annotation.</title>
        <authorList>
            <consortium name="The Broad Institute Genomics Platform"/>
            <consortium name="The Broad Institute Genome Sequencing Center for Infectious Disease"/>
            <person name="Wu L."/>
            <person name="Ma J."/>
        </authorList>
    </citation>
    <scope>NUCLEOTIDE SEQUENCE [LARGE SCALE GENOMIC DNA]</scope>
    <source>
        <strain evidence="7">CCUG 62952</strain>
    </source>
</reference>